<accession>A0A0G4B2N8</accession>
<dbReference type="GO" id="GO:0016787">
    <property type="term" value="F:hydrolase activity"/>
    <property type="evidence" value="ECO:0007669"/>
    <property type="project" value="UniProtKB-KW"/>
</dbReference>
<keyword evidence="5" id="KW-0378">Hydrolase</keyword>
<dbReference type="InterPro" id="IPR011146">
    <property type="entry name" value="HIT-like"/>
</dbReference>
<reference evidence="5 6" key="1">
    <citation type="journal article" date="2015" name="Nature">
        <title>rRNA introns, odd ribosomes, and small enigmatic genomes across a large radiation of phyla.</title>
        <authorList>
            <person name="Brown C.T."/>
            <person name="Hug L.A."/>
            <person name="Thomas B.C."/>
            <person name="Sharon I."/>
            <person name="Castelle C.J."/>
            <person name="Singh A."/>
            <person name="Wilkins M.J."/>
            <person name="Williams K.H."/>
            <person name="Banfield J.F."/>
        </authorList>
    </citation>
    <scope>NUCLEOTIDE SEQUENCE [LARGE SCALE GENOMIC DNA]</scope>
</reference>
<feature type="short sequence motif" description="Histidine triad motif" evidence="2 3">
    <location>
        <begin position="113"/>
        <end position="117"/>
    </location>
</feature>
<dbReference type="PROSITE" id="PS51084">
    <property type="entry name" value="HIT_2"/>
    <property type="match status" value="1"/>
</dbReference>
<dbReference type="EMBL" id="CP011213">
    <property type="protein sequence ID" value="AKM81820.1"/>
    <property type="molecule type" value="Genomic_DNA"/>
</dbReference>
<gene>
    <name evidence="5" type="ORF">UT28_C0001G0001</name>
</gene>
<evidence type="ECO:0000259" key="4">
    <source>
        <dbReference type="PROSITE" id="PS51084"/>
    </source>
</evidence>
<dbReference type="Pfam" id="PF11969">
    <property type="entry name" value="DcpS_C"/>
    <property type="match status" value="1"/>
</dbReference>
<feature type="active site" description="Tele-AMP-histidine intermediate" evidence="1">
    <location>
        <position position="115"/>
    </location>
</feature>
<name>A0A0G4B2N8_9BACT</name>
<dbReference type="InterPro" id="IPR036265">
    <property type="entry name" value="HIT-like_sf"/>
</dbReference>
<evidence type="ECO:0000313" key="5">
    <source>
        <dbReference type="EMBL" id="AKM81820.1"/>
    </source>
</evidence>
<evidence type="ECO:0000256" key="3">
    <source>
        <dbReference type="PROSITE-ProRule" id="PRU00464"/>
    </source>
</evidence>
<dbReference type="SUPFAM" id="SSF54197">
    <property type="entry name" value="HIT-like"/>
    <property type="match status" value="1"/>
</dbReference>
<evidence type="ECO:0000256" key="1">
    <source>
        <dbReference type="PIRSR" id="PIRSR601310-1"/>
    </source>
</evidence>
<dbReference type="PANTHER" id="PTHR23089">
    <property type="entry name" value="HISTIDINE TRIAD HIT PROTEIN"/>
    <property type="match status" value="1"/>
</dbReference>
<dbReference type="Gene3D" id="3.30.428.10">
    <property type="entry name" value="HIT-like"/>
    <property type="match status" value="1"/>
</dbReference>
<dbReference type="STRING" id="1618337.UT28_C0001G0001"/>
<organism evidence="5 6">
    <name type="scientific">Berkelbacteria bacterium GW2011_GWE1_39_12</name>
    <dbReference type="NCBI Taxonomy" id="1618337"/>
    <lineage>
        <taxon>Bacteria</taxon>
        <taxon>Candidatus Berkelbacteria</taxon>
    </lineage>
</organism>
<evidence type="ECO:0000256" key="2">
    <source>
        <dbReference type="PIRSR" id="PIRSR601310-3"/>
    </source>
</evidence>
<dbReference type="KEGG" id="bbgw:UT28_C0001G0001"/>
<feature type="domain" description="HIT" evidence="4">
    <location>
        <begin position="19"/>
        <end position="128"/>
    </location>
</feature>
<dbReference type="PRINTS" id="PR00332">
    <property type="entry name" value="HISTRIAD"/>
</dbReference>
<sequence>MVRHGLKMEYLMDQDKDCIFCKIANPPAGGEEERKLEYSDDEIVAFPSIAPKAKVHLLIVPKRHITSIDELTDEDALIVGKMIIVAKKLAQEKGISGGYKLIFNAGKYQEIKHLHLHLLGGSDLGSIA</sequence>
<proteinExistence type="predicted"/>
<dbReference type="Proteomes" id="UP000035648">
    <property type="component" value="Chromosome"/>
</dbReference>
<dbReference type="InterPro" id="IPR001310">
    <property type="entry name" value="Histidine_triad_HIT"/>
</dbReference>
<evidence type="ECO:0000313" key="6">
    <source>
        <dbReference type="Proteomes" id="UP000035648"/>
    </source>
</evidence>
<dbReference type="AlphaFoldDB" id="A0A0G4B2N8"/>
<protein>
    <submittedName>
        <fullName evidence="5">Diadenosine tetraphosphate (Ap4A) hydrolase and other HIT family hydrolase</fullName>
    </submittedName>
</protein>